<dbReference type="Pfam" id="PF00089">
    <property type="entry name" value="Trypsin"/>
    <property type="match status" value="1"/>
</dbReference>
<dbReference type="EC" id="3.4.21.-" evidence="4"/>
<dbReference type="GO" id="GO:0006508">
    <property type="term" value="P:proteolysis"/>
    <property type="evidence" value="ECO:0007669"/>
    <property type="project" value="UniProtKB-KW"/>
</dbReference>
<feature type="chain" id="PRO_5039593942" evidence="2">
    <location>
        <begin position="33"/>
        <end position="272"/>
    </location>
</feature>
<reference evidence="4" key="1">
    <citation type="submission" date="2021-04" db="EMBL/GenBank/DDBJ databases">
        <title>Genome based classification of Actinospica acidithermotolerans sp. nov., an actinobacterium isolated from an Indonesian hot spring.</title>
        <authorList>
            <person name="Kusuma A.B."/>
            <person name="Putra K.E."/>
            <person name="Nafisah S."/>
            <person name="Loh J."/>
            <person name="Nouioui I."/>
            <person name="Goodfellow M."/>
        </authorList>
    </citation>
    <scope>NUCLEOTIDE SEQUENCE</scope>
    <source>
        <strain evidence="4">CSCA 57</strain>
    </source>
</reference>
<protein>
    <submittedName>
        <fullName evidence="4">Trypsin-like serine protease</fullName>
        <ecNumber evidence="4">3.4.21.-</ecNumber>
    </submittedName>
</protein>
<feature type="signal peptide" evidence="2">
    <location>
        <begin position="1"/>
        <end position="32"/>
    </location>
</feature>
<dbReference type="SUPFAM" id="SSF50494">
    <property type="entry name" value="Trypsin-like serine proteases"/>
    <property type="match status" value="1"/>
</dbReference>
<dbReference type="EMBL" id="JAGSOG010000098">
    <property type="protein sequence ID" value="MBR7835506.1"/>
    <property type="molecule type" value="Genomic_DNA"/>
</dbReference>
<name>A0A941EQZ2_9ACTN</name>
<gene>
    <name evidence="4" type="ORF">KDL01_19680</name>
</gene>
<evidence type="ECO:0000259" key="3">
    <source>
        <dbReference type="Pfam" id="PF00089"/>
    </source>
</evidence>
<dbReference type="Gene3D" id="2.40.10.10">
    <property type="entry name" value="Trypsin-like serine proteases"/>
    <property type="match status" value="2"/>
</dbReference>
<keyword evidence="1 2" id="KW-0732">Signal</keyword>
<evidence type="ECO:0000313" key="4">
    <source>
        <dbReference type="EMBL" id="MBR7835506.1"/>
    </source>
</evidence>
<evidence type="ECO:0000313" key="5">
    <source>
        <dbReference type="Proteomes" id="UP000675781"/>
    </source>
</evidence>
<evidence type="ECO:0000256" key="2">
    <source>
        <dbReference type="SAM" id="SignalP"/>
    </source>
</evidence>
<keyword evidence="4" id="KW-0645">Protease</keyword>
<dbReference type="InterPro" id="IPR050966">
    <property type="entry name" value="Glutamyl_endopeptidase"/>
</dbReference>
<dbReference type="PROSITE" id="PS00134">
    <property type="entry name" value="TRYPSIN_HIS"/>
    <property type="match status" value="1"/>
</dbReference>
<evidence type="ECO:0000256" key="1">
    <source>
        <dbReference type="ARBA" id="ARBA00022729"/>
    </source>
</evidence>
<feature type="domain" description="Peptidase S1" evidence="3">
    <location>
        <begin position="66"/>
        <end position="242"/>
    </location>
</feature>
<dbReference type="InterPro" id="IPR001254">
    <property type="entry name" value="Trypsin_dom"/>
</dbReference>
<dbReference type="Proteomes" id="UP000675781">
    <property type="component" value="Unassembled WGS sequence"/>
</dbReference>
<sequence>MRTRIPVRPTRLAGAVAASVVTALAATPYAQADAAHPAVPSGTTFHFTGRPEVGALFDAPDYTGTDAAHFCTGSVIASPRGDLVLTAAHCVYNASKHTYNHAVTDITFAPGYDQAPRADLGGVWNVVQIDVAPGYLADGDTESDYAILVIAPHDGRQIQRYTGALLPTAAFLPEPVEVVGYNNLEWDAQGNEPITCTALAFEETDDGQPYARFNCPDYQDGTSGGPWIVRGTDLVMGVIGGYEQGGDTPDWSYSALFGPTMLKFYLATAFGS</sequence>
<dbReference type="PANTHER" id="PTHR15462">
    <property type="entry name" value="SERINE PROTEASE"/>
    <property type="match status" value="1"/>
</dbReference>
<comment type="caution">
    <text evidence="4">The sequence shown here is derived from an EMBL/GenBank/DDBJ whole genome shotgun (WGS) entry which is preliminary data.</text>
</comment>
<dbReference type="RefSeq" id="WP_212530000.1">
    <property type="nucleotide sequence ID" value="NZ_JAGSOG010000098.1"/>
</dbReference>
<keyword evidence="5" id="KW-1185">Reference proteome</keyword>
<dbReference type="GO" id="GO:0004252">
    <property type="term" value="F:serine-type endopeptidase activity"/>
    <property type="evidence" value="ECO:0007669"/>
    <property type="project" value="InterPro"/>
</dbReference>
<dbReference type="InterPro" id="IPR043504">
    <property type="entry name" value="Peptidase_S1_PA_chymotrypsin"/>
</dbReference>
<dbReference type="InterPro" id="IPR018114">
    <property type="entry name" value="TRYPSIN_HIS"/>
</dbReference>
<keyword evidence="4" id="KW-0378">Hydrolase</keyword>
<accession>A0A941EQZ2</accession>
<organism evidence="4 5">
    <name type="scientific">Actinospica durhamensis</name>
    <dbReference type="NCBI Taxonomy" id="1508375"/>
    <lineage>
        <taxon>Bacteria</taxon>
        <taxon>Bacillati</taxon>
        <taxon>Actinomycetota</taxon>
        <taxon>Actinomycetes</taxon>
        <taxon>Catenulisporales</taxon>
        <taxon>Actinospicaceae</taxon>
        <taxon>Actinospica</taxon>
    </lineage>
</organism>
<dbReference type="InterPro" id="IPR009003">
    <property type="entry name" value="Peptidase_S1_PA"/>
</dbReference>
<proteinExistence type="predicted"/>
<dbReference type="AlphaFoldDB" id="A0A941EQZ2"/>